<name>A0A0J5WHA1_BURCE</name>
<evidence type="ECO:0000313" key="2">
    <source>
        <dbReference type="Proteomes" id="UP000036338"/>
    </source>
</evidence>
<protein>
    <submittedName>
        <fullName evidence="1">Uncharacterized protein</fullName>
    </submittedName>
</protein>
<proteinExistence type="predicted"/>
<sequence length="79" mass="9050">MGHVDLNFEGVYESQIENLMLCVVQLVLSGGWYQDAERSMRKKIADKISIEGLDNLLQGVPSEEAELFKHDLRILKFIQ</sequence>
<dbReference type="Proteomes" id="UP000036338">
    <property type="component" value="Unassembled WGS sequence"/>
</dbReference>
<gene>
    <name evidence="1" type="ORF">VL15_28640</name>
</gene>
<dbReference type="AlphaFoldDB" id="A0A0J5WHA1"/>
<evidence type="ECO:0000313" key="1">
    <source>
        <dbReference type="EMBL" id="KML48840.1"/>
    </source>
</evidence>
<dbReference type="EMBL" id="LDWR01000055">
    <property type="protein sequence ID" value="KML48840.1"/>
    <property type="molecule type" value="Genomic_DNA"/>
</dbReference>
<dbReference type="PATRIC" id="fig|292.27.peg.6331"/>
<comment type="caution">
    <text evidence="1">The sequence shown here is derived from an EMBL/GenBank/DDBJ whole genome shotgun (WGS) entry which is preliminary data.</text>
</comment>
<organism evidence="1 2">
    <name type="scientific">Burkholderia cepacia</name>
    <name type="common">Pseudomonas cepacia</name>
    <dbReference type="NCBI Taxonomy" id="292"/>
    <lineage>
        <taxon>Bacteria</taxon>
        <taxon>Pseudomonadati</taxon>
        <taxon>Pseudomonadota</taxon>
        <taxon>Betaproteobacteria</taxon>
        <taxon>Burkholderiales</taxon>
        <taxon>Burkholderiaceae</taxon>
        <taxon>Burkholderia</taxon>
        <taxon>Burkholderia cepacia complex</taxon>
    </lineage>
</organism>
<reference evidence="1 2" key="1">
    <citation type="submission" date="2015-05" db="EMBL/GenBank/DDBJ databases">
        <title>Draft genome of Burkholderia cepacia LK29.</title>
        <authorList>
            <person name="Chan X.Y."/>
        </authorList>
    </citation>
    <scope>NUCLEOTIDE SEQUENCE [LARGE SCALE GENOMIC DNA]</scope>
    <source>
        <strain evidence="1 2">LK29</strain>
    </source>
</reference>
<accession>A0A0J5WHA1</accession>